<feature type="compositionally biased region" description="Polar residues" evidence="1">
    <location>
        <begin position="77"/>
        <end position="87"/>
    </location>
</feature>
<feature type="region of interest" description="Disordered" evidence="1">
    <location>
        <begin position="59"/>
        <end position="87"/>
    </location>
</feature>
<evidence type="ECO:0000313" key="3">
    <source>
        <dbReference type="Proteomes" id="UP001331515"/>
    </source>
</evidence>
<organism evidence="2 3">
    <name type="scientific">Champsocephalus gunnari</name>
    <name type="common">Mackerel icefish</name>
    <dbReference type="NCBI Taxonomy" id="52237"/>
    <lineage>
        <taxon>Eukaryota</taxon>
        <taxon>Metazoa</taxon>
        <taxon>Chordata</taxon>
        <taxon>Craniata</taxon>
        <taxon>Vertebrata</taxon>
        <taxon>Euteleostomi</taxon>
        <taxon>Actinopterygii</taxon>
        <taxon>Neopterygii</taxon>
        <taxon>Teleostei</taxon>
        <taxon>Neoteleostei</taxon>
        <taxon>Acanthomorphata</taxon>
        <taxon>Eupercaria</taxon>
        <taxon>Perciformes</taxon>
        <taxon>Notothenioidei</taxon>
        <taxon>Channichthyidae</taxon>
        <taxon>Champsocephalus</taxon>
    </lineage>
</organism>
<comment type="caution">
    <text evidence="2">The sequence shown here is derived from an EMBL/GenBank/DDBJ whole genome shotgun (WGS) entry which is preliminary data.</text>
</comment>
<feature type="compositionally biased region" description="Basic and acidic residues" evidence="1">
    <location>
        <begin position="59"/>
        <end position="76"/>
    </location>
</feature>
<protein>
    <submittedName>
        <fullName evidence="2">Uncharacterized protein</fullName>
    </submittedName>
</protein>
<name>A0AAN8DUR3_CHAGU</name>
<proteinExistence type="predicted"/>
<keyword evidence="3" id="KW-1185">Reference proteome</keyword>
<reference evidence="2 3" key="1">
    <citation type="journal article" date="2023" name="Mol. Biol. Evol.">
        <title>Genomics of Secondarily Temperate Adaptation in the Only Non-Antarctic Icefish.</title>
        <authorList>
            <person name="Rivera-Colon A.G."/>
            <person name="Rayamajhi N."/>
            <person name="Minhas B.F."/>
            <person name="Madrigal G."/>
            <person name="Bilyk K.T."/>
            <person name="Yoon V."/>
            <person name="Hune M."/>
            <person name="Gregory S."/>
            <person name="Cheng C.H.C."/>
            <person name="Catchen J.M."/>
        </authorList>
    </citation>
    <scope>NUCLEOTIDE SEQUENCE [LARGE SCALE GENOMIC DNA]</scope>
    <source>
        <tissue evidence="2">White muscle</tissue>
    </source>
</reference>
<accession>A0AAN8DUR3</accession>
<evidence type="ECO:0000313" key="2">
    <source>
        <dbReference type="EMBL" id="KAK5928940.1"/>
    </source>
</evidence>
<dbReference type="EMBL" id="JAURVH010001517">
    <property type="protein sequence ID" value="KAK5928940.1"/>
    <property type="molecule type" value="Genomic_DNA"/>
</dbReference>
<gene>
    <name evidence="2" type="ORF">CgunFtcFv8_010218</name>
</gene>
<sequence length="87" mass="10032">MLRGTLTPRVVSSRLQPCTSTRRSFTAQSELHELWIRGNIPGLFAETCSGSVRFFRPEPEERQMAHAEPRQLKQDPCEQNNSRNAYK</sequence>
<dbReference type="AlphaFoldDB" id="A0AAN8DUR3"/>
<evidence type="ECO:0000256" key="1">
    <source>
        <dbReference type="SAM" id="MobiDB-lite"/>
    </source>
</evidence>
<dbReference type="Proteomes" id="UP001331515">
    <property type="component" value="Unassembled WGS sequence"/>
</dbReference>